<protein>
    <submittedName>
        <fullName evidence="12">Zinc ABC transporter, ATP-binding protein ZnuC</fullName>
    </submittedName>
</protein>
<dbReference type="Pfam" id="PF00005">
    <property type="entry name" value="ABC_tran"/>
    <property type="match status" value="1"/>
</dbReference>
<dbReference type="STRING" id="631454.N177_3719"/>
<dbReference type="InterPro" id="IPR003593">
    <property type="entry name" value="AAA+_ATPase"/>
</dbReference>
<evidence type="ECO:0000256" key="7">
    <source>
        <dbReference type="ARBA" id="ARBA00022906"/>
    </source>
</evidence>
<reference evidence="12 13" key="1">
    <citation type="journal article" date="2014" name="Genome Announc.">
        <title>Draft Genome Sequence of Lutibaculum baratangense Strain AMV1T, Isolated from a Mud Volcano in Andamans, India.</title>
        <authorList>
            <person name="Singh A."/>
            <person name="Sreenivas A."/>
            <person name="Sathyanarayana Reddy G."/>
            <person name="Pinnaka A.K."/>
            <person name="Shivaji S."/>
        </authorList>
    </citation>
    <scope>NUCLEOTIDE SEQUENCE [LARGE SCALE GENOMIC DNA]</scope>
    <source>
        <strain evidence="12 13">AMV1</strain>
    </source>
</reference>
<evidence type="ECO:0000313" key="13">
    <source>
        <dbReference type="Proteomes" id="UP000017819"/>
    </source>
</evidence>
<dbReference type="Gene3D" id="3.40.50.300">
    <property type="entry name" value="P-loop containing nucleotide triphosphate hydrolases"/>
    <property type="match status" value="1"/>
</dbReference>
<evidence type="ECO:0000259" key="11">
    <source>
        <dbReference type="PROSITE" id="PS50893"/>
    </source>
</evidence>
<dbReference type="PANTHER" id="PTHR42734:SF9">
    <property type="entry name" value="ZINC IMPORT ATP-BINDING PROTEIN ZNUC"/>
    <property type="match status" value="1"/>
</dbReference>
<evidence type="ECO:0000256" key="3">
    <source>
        <dbReference type="ARBA" id="ARBA00022475"/>
    </source>
</evidence>
<keyword evidence="5" id="KW-0862">Zinc</keyword>
<keyword evidence="3" id="KW-1003">Cell membrane</keyword>
<evidence type="ECO:0000256" key="5">
    <source>
        <dbReference type="ARBA" id="ARBA00022833"/>
    </source>
</evidence>
<dbReference type="AlphaFoldDB" id="V4T7I6"/>
<keyword evidence="13" id="KW-1185">Reference proteome</keyword>
<dbReference type="RefSeq" id="WP_023433829.1">
    <property type="nucleotide sequence ID" value="NZ_AWXZ01000040.1"/>
</dbReference>
<evidence type="ECO:0000256" key="6">
    <source>
        <dbReference type="ARBA" id="ARBA00022840"/>
    </source>
</evidence>
<evidence type="ECO:0000256" key="8">
    <source>
        <dbReference type="ARBA" id="ARBA00022967"/>
    </source>
</evidence>
<dbReference type="PROSITE" id="PS50893">
    <property type="entry name" value="ABC_TRANSPORTER_2"/>
    <property type="match status" value="1"/>
</dbReference>
<comment type="similarity">
    <text evidence="1">Belongs to the ABC transporter superfamily.</text>
</comment>
<comment type="caution">
    <text evidence="12">The sequence shown here is derived from an EMBL/GenBank/DDBJ whole genome shotgun (WGS) entry which is preliminary data.</text>
</comment>
<evidence type="ECO:0000256" key="9">
    <source>
        <dbReference type="ARBA" id="ARBA00023065"/>
    </source>
</evidence>
<dbReference type="PATRIC" id="fig|631454.5.peg.3672"/>
<dbReference type="EMBL" id="AWXZ01000040">
    <property type="protein sequence ID" value="ESR22583.1"/>
    <property type="molecule type" value="Genomic_DNA"/>
</dbReference>
<dbReference type="NCBIfam" id="NF007090">
    <property type="entry name" value="PRK09544.1"/>
    <property type="match status" value="1"/>
</dbReference>
<dbReference type="GO" id="GO:0010043">
    <property type="term" value="P:response to zinc ion"/>
    <property type="evidence" value="ECO:0007669"/>
    <property type="project" value="TreeGrafter"/>
</dbReference>
<dbReference type="FunFam" id="3.40.50.300:FF:000392">
    <property type="entry name" value="Zinc import ATP-binding protein ZnuC"/>
    <property type="match status" value="1"/>
</dbReference>
<name>V4T7I6_9HYPH</name>
<sequence length="261" mass="28182">MLPTNQTQPARAAGPLVRASGLGVERGGRFIVRDIDLTVSEGEVVTLLGPNGGGKTTTLRAILQIVKPTLGTVERRPGLRVGYVPQRLAIDWTLPLSVKRLMTLTGSQPRERIEAALAETGVAHLVDRPVQALSGGEFQRVLIARAILNRPQLLVLDEPVQGVDFAGEIALYELIGTIRDKLGCGILLVSHDLHLVMARTDRVICINTHVCCAGAPRDVARDPAYTALFGPRAAEVVAVYRHEHDHVHDEAHGPLHDHGGH</sequence>
<dbReference type="GO" id="GO:0016887">
    <property type="term" value="F:ATP hydrolysis activity"/>
    <property type="evidence" value="ECO:0007669"/>
    <property type="project" value="InterPro"/>
</dbReference>
<dbReference type="PANTHER" id="PTHR42734">
    <property type="entry name" value="METAL TRANSPORT SYSTEM ATP-BINDING PROTEIN TM_0124-RELATED"/>
    <property type="match status" value="1"/>
</dbReference>
<keyword evidence="7" id="KW-0864">Zinc transport</keyword>
<evidence type="ECO:0000256" key="4">
    <source>
        <dbReference type="ARBA" id="ARBA00022741"/>
    </source>
</evidence>
<dbReference type="Proteomes" id="UP000017819">
    <property type="component" value="Unassembled WGS sequence"/>
</dbReference>
<keyword evidence="8" id="KW-1278">Translocase</keyword>
<evidence type="ECO:0000313" key="12">
    <source>
        <dbReference type="EMBL" id="ESR22583.1"/>
    </source>
</evidence>
<evidence type="ECO:0000256" key="2">
    <source>
        <dbReference type="ARBA" id="ARBA00022448"/>
    </source>
</evidence>
<dbReference type="InterPro" id="IPR017871">
    <property type="entry name" value="ABC_transporter-like_CS"/>
</dbReference>
<dbReference type="eggNOG" id="COG1121">
    <property type="taxonomic scope" value="Bacteria"/>
</dbReference>
<dbReference type="InterPro" id="IPR003439">
    <property type="entry name" value="ABC_transporter-like_ATP-bd"/>
</dbReference>
<dbReference type="SUPFAM" id="SSF52540">
    <property type="entry name" value="P-loop containing nucleoside triphosphate hydrolases"/>
    <property type="match status" value="1"/>
</dbReference>
<dbReference type="InterPro" id="IPR050153">
    <property type="entry name" value="Metal_Ion_Import_ABC"/>
</dbReference>
<evidence type="ECO:0000256" key="10">
    <source>
        <dbReference type="ARBA" id="ARBA00023136"/>
    </source>
</evidence>
<gene>
    <name evidence="12" type="ORF">N177_3719</name>
</gene>
<dbReference type="InterPro" id="IPR027417">
    <property type="entry name" value="P-loop_NTPase"/>
</dbReference>
<dbReference type="OrthoDB" id="9780942at2"/>
<accession>V4T7I6</accession>
<keyword evidence="10" id="KW-0472">Membrane</keyword>
<dbReference type="GO" id="GO:0005524">
    <property type="term" value="F:ATP binding"/>
    <property type="evidence" value="ECO:0007669"/>
    <property type="project" value="UniProtKB-KW"/>
</dbReference>
<dbReference type="PROSITE" id="PS00211">
    <property type="entry name" value="ABC_TRANSPORTER_1"/>
    <property type="match status" value="1"/>
</dbReference>
<keyword evidence="6 12" id="KW-0067">ATP-binding</keyword>
<dbReference type="GO" id="GO:0006829">
    <property type="term" value="P:zinc ion transport"/>
    <property type="evidence" value="ECO:0007669"/>
    <property type="project" value="UniProtKB-KW"/>
</dbReference>
<keyword evidence="4" id="KW-0547">Nucleotide-binding</keyword>
<evidence type="ECO:0000256" key="1">
    <source>
        <dbReference type="ARBA" id="ARBA00005417"/>
    </source>
</evidence>
<feature type="domain" description="ABC transporter" evidence="11">
    <location>
        <begin position="17"/>
        <end position="233"/>
    </location>
</feature>
<proteinExistence type="inferred from homology"/>
<dbReference type="SMART" id="SM00382">
    <property type="entry name" value="AAA"/>
    <property type="match status" value="1"/>
</dbReference>
<organism evidence="12 13">
    <name type="scientific">Lutibaculum baratangense AMV1</name>
    <dbReference type="NCBI Taxonomy" id="631454"/>
    <lineage>
        <taxon>Bacteria</taxon>
        <taxon>Pseudomonadati</taxon>
        <taxon>Pseudomonadota</taxon>
        <taxon>Alphaproteobacteria</taxon>
        <taxon>Hyphomicrobiales</taxon>
        <taxon>Tepidamorphaceae</taxon>
        <taxon>Lutibaculum</taxon>
    </lineage>
</organism>
<keyword evidence="2" id="KW-0813">Transport</keyword>
<keyword evidence="9" id="KW-0406">Ion transport</keyword>